<keyword evidence="2" id="KW-0067">ATP-binding</keyword>
<evidence type="ECO:0008006" key="5">
    <source>
        <dbReference type="Google" id="ProtNLM"/>
    </source>
</evidence>
<gene>
    <name evidence="4" type="ORF">VC83_03014</name>
</gene>
<dbReference type="eggNOG" id="KOG3062">
    <property type="taxonomic scope" value="Eukaryota"/>
</dbReference>
<keyword evidence="1" id="KW-0547">Nucleotide-binding</keyword>
<name>A0A177ADF9_9PEZI</name>
<accession>A0A177ADF9</accession>
<dbReference type="Proteomes" id="UP000077154">
    <property type="component" value="Unassembled WGS sequence"/>
</dbReference>
<dbReference type="AlphaFoldDB" id="A0A177ADF9"/>
<evidence type="ECO:0000256" key="2">
    <source>
        <dbReference type="ARBA" id="ARBA00022840"/>
    </source>
</evidence>
<proteinExistence type="inferred from homology"/>
<evidence type="ECO:0000256" key="1">
    <source>
        <dbReference type="ARBA" id="ARBA00022741"/>
    </source>
</evidence>
<dbReference type="OrthoDB" id="9972657at2759"/>
<dbReference type="VEuPathDB" id="FungiDB:GMDG_04584"/>
<dbReference type="InterPro" id="IPR027417">
    <property type="entry name" value="P-loop_NTPase"/>
</dbReference>
<evidence type="ECO:0000256" key="3">
    <source>
        <dbReference type="ARBA" id="ARBA00025768"/>
    </source>
</evidence>
<dbReference type="GO" id="GO:0005524">
    <property type="term" value="F:ATP binding"/>
    <property type="evidence" value="ECO:0007669"/>
    <property type="project" value="UniProtKB-KW"/>
</dbReference>
<dbReference type="PANTHER" id="PTHR12435">
    <property type="match status" value="1"/>
</dbReference>
<evidence type="ECO:0000313" key="4">
    <source>
        <dbReference type="EMBL" id="OAF60146.1"/>
    </source>
</evidence>
<dbReference type="RefSeq" id="XP_024325428.1">
    <property type="nucleotide sequence ID" value="XM_024466663.1"/>
</dbReference>
<dbReference type="SUPFAM" id="SSF52540">
    <property type="entry name" value="P-loop containing nucleoside triphosphate hydrolases"/>
    <property type="match status" value="1"/>
</dbReference>
<organism evidence="4">
    <name type="scientific">Pseudogymnoascus destructans</name>
    <dbReference type="NCBI Taxonomy" id="655981"/>
    <lineage>
        <taxon>Eukaryota</taxon>
        <taxon>Fungi</taxon>
        <taxon>Dikarya</taxon>
        <taxon>Ascomycota</taxon>
        <taxon>Pezizomycotina</taxon>
        <taxon>Leotiomycetes</taxon>
        <taxon>Thelebolales</taxon>
        <taxon>Thelebolaceae</taxon>
        <taxon>Pseudogymnoascus</taxon>
    </lineage>
</organism>
<sequence length="324" mass="36020">MPLIIITGYPTAGKTHRATQLASYFSSLPLPPRIHHITDTSLAIPHTVYDLSSAGAHERSANASEKDARARVYAEVKRHLSPNDLVICDAAGGNYIKGWRYQLFCEAKALRTPCCVVHVGTPVETARGVNEARLAARERGEEGAGEPYEKETWENLVFRYEEPNGMVRWDSPLFTVGWEDAEIDFEAIKEAVLGGGVVRPNAATVATKHVEEGYLYRLDRETQAVVSKILEWVKDHEGEEGGVIDMEEEAQRKVRLAGKKGRRDEDEGEEGGGLELALPQVKLGVPVLQRLRRQYIQLQRLEPSGAGRVREGFIGFLNAAFEEM</sequence>
<dbReference type="Pfam" id="PF08433">
    <property type="entry name" value="KTI12"/>
    <property type="match status" value="1"/>
</dbReference>
<dbReference type="InterPro" id="IPR013641">
    <property type="entry name" value="KTI12/PSTK"/>
</dbReference>
<dbReference type="EMBL" id="KV441392">
    <property type="protein sequence ID" value="OAF60146.1"/>
    <property type="molecule type" value="Genomic_DNA"/>
</dbReference>
<dbReference type="Gene3D" id="3.40.50.300">
    <property type="entry name" value="P-loop containing nucleotide triphosphate hydrolases"/>
    <property type="match status" value="1"/>
</dbReference>
<protein>
    <recommendedName>
        <fullName evidence="5">Kti12, chromatin associated</fullName>
    </recommendedName>
</protein>
<comment type="similarity">
    <text evidence="3">Belongs to the KTI12 family.</text>
</comment>
<reference evidence="4" key="1">
    <citation type="submission" date="2016-03" db="EMBL/GenBank/DDBJ databases">
        <title>Updated assembly of Pseudogymnoascus destructans, the fungus causing white-nose syndrome of bats.</title>
        <authorList>
            <person name="Palmer J.M."/>
            <person name="Drees K.P."/>
            <person name="Foster J.T."/>
            <person name="Lindner D.L."/>
        </authorList>
    </citation>
    <scope>NUCLEOTIDE SEQUENCE [LARGE SCALE GENOMIC DNA]</scope>
    <source>
        <strain evidence="4">20631-21</strain>
    </source>
</reference>
<dbReference type="GeneID" id="36286091"/>